<feature type="region of interest" description="Disordered" evidence="1">
    <location>
        <begin position="253"/>
        <end position="289"/>
    </location>
</feature>
<keyword evidence="2" id="KW-0472">Membrane</keyword>
<evidence type="ECO:0000256" key="1">
    <source>
        <dbReference type="SAM" id="MobiDB-lite"/>
    </source>
</evidence>
<feature type="transmembrane region" description="Helical" evidence="2">
    <location>
        <begin position="220"/>
        <end position="240"/>
    </location>
</feature>
<protein>
    <submittedName>
        <fullName evidence="3">Uncharacterized protein</fullName>
    </submittedName>
</protein>
<keyword evidence="2" id="KW-1133">Transmembrane helix</keyword>
<gene>
    <name evidence="3" type="ORF">DYB35_013835</name>
</gene>
<dbReference type="AlphaFoldDB" id="A0A418CUA6"/>
<evidence type="ECO:0000313" key="4">
    <source>
        <dbReference type="Proteomes" id="UP000285712"/>
    </source>
</evidence>
<proteinExistence type="predicted"/>
<keyword evidence="2" id="KW-0812">Transmembrane</keyword>
<evidence type="ECO:0000313" key="3">
    <source>
        <dbReference type="EMBL" id="RHY85511.1"/>
    </source>
</evidence>
<name>A0A418CUA6_APHAT</name>
<organism evidence="3 4">
    <name type="scientific">Aphanomyces astaci</name>
    <name type="common">Crayfish plague agent</name>
    <dbReference type="NCBI Taxonomy" id="112090"/>
    <lineage>
        <taxon>Eukaryota</taxon>
        <taxon>Sar</taxon>
        <taxon>Stramenopiles</taxon>
        <taxon>Oomycota</taxon>
        <taxon>Saprolegniomycetes</taxon>
        <taxon>Saprolegniales</taxon>
        <taxon>Verrucalvaceae</taxon>
        <taxon>Aphanomyces</taxon>
    </lineage>
</organism>
<sequence>MCPGVRRERLRCDIPHKLLPRVQGRVVLPRRVCPVPANRLPTRHHLSQSASTSKDDCVRCAEGFYSTGESTNCIPCGCDQGSACLSSNSSLCLACPIDGYAVAYFNQTLVEAAVAAAATFAGVPVQVVELTSSSTSSWEAGACQIRLAFVTTNATTVALYQNLTESLVSTAFTAALQSHGLGQLKAVQLQQLAAVKDGETLDYSALVPAATIGTNRTNSLVLVGIVTAVVAVLVVAAFAFRLAKFNQTHEADDGLVGTTHRPPKEVFSRGASNKDAQAGGGGIPQRPYV</sequence>
<comment type="caution">
    <text evidence="3">The sequence shown here is derived from an EMBL/GenBank/DDBJ whole genome shotgun (WGS) entry which is preliminary data.</text>
</comment>
<reference evidence="3 4" key="1">
    <citation type="submission" date="2018-08" db="EMBL/GenBank/DDBJ databases">
        <title>Aphanomyces genome sequencing and annotation.</title>
        <authorList>
            <person name="Minardi D."/>
            <person name="Oidtmann B."/>
            <person name="Van Der Giezen M."/>
            <person name="Studholme D.J."/>
        </authorList>
    </citation>
    <scope>NUCLEOTIDE SEQUENCE [LARGE SCALE GENOMIC DNA]</scope>
    <source>
        <strain evidence="3 4">Sv</strain>
    </source>
</reference>
<dbReference type="InterPro" id="IPR009030">
    <property type="entry name" value="Growth_fac_rcpt_cys_sf"/>
</dbReference>
<dbReference type="SUPFAM" id="SSF57184">
    <property type="entry name" value="Growth factor receptor domain"/>
    <property type="match status" value="1"/>
</dbReference>
<dbReference type="Proteomes" id="UP000285712">
    <property type="component" value="Unassembled WGS sequence"/>
</dbReference>
<evidence type="ECO:0000256" key="2">
    <source>
        <dbReference type="SAM" id="Phobius"/>
    </source>
</evidence>
<dbReference type="VEuPathDB" id="FungiDB:H257_09194"/>
<dbReference type="EMBL" id="QUTG01005498">
    <property type="protein sequence ID" value="RHY85511.1"/>
    <property type="molecule type" value="Genomic_DNA"/>
</dbReference>
<accession>A0A418CUA6</accession>